<feature type="transmembrane region" description="Helical" evidence="6">
    <location>
        <begin position="71"/>
        <end position="89"/>
    </location>
</feature>
<dbReference type="InterPro" id="IPR007016">
    <property type="entry name" value="O-antigen_ligase-rel_domated"/>
</dbReference>
<keyword evidence="2 6" id="KW-0812">Transmembrane</keyword>
<evidence type="ECO:0000313" key="9">
    <source>
        <dbReference type="Proteomes" id="UP000766550"/>
    </source>
</evidence>
<dbReference type="InterPro" id="IPR051533">
    <property type="entry name" value="WaaL-like"/>
</dbReference>
<feature type="transmembrane region" description="Helical" evidence="6">
    <location>
        <begin position="45"/>
        <end position="64"/>
    </location>
</feature>
<evidence type="ECO:0000256" key="2">
    <source>
        <dbReference type="ARBA" id="ARBA00022692"/>
    </source>
</evidence>
<reference evidence="8 9" key="1">
    <citation type="submission" date="2021-06" db="EMBL/GenBank/DDBJ databases">
        <title>New haloarchaea isolates fom saline soil.</title>
        <authorList>
            <person name="Duran-Viseras A."/>
            <person name="Sanchez-Porro C.S."/>
            <person name="Ventosa A."/>
        </authorList>
    </citation>
    <scope>NUCLEOTIDE SEQUENCE [LARGE SCALE GENOMIC DNA]</scope>
    <source>
        <strain evidence="8 9">JCM 183640</strain>
    </source>
</reference>
<feature type="transmembrane region" description="Helical" evidence="6">
    <location>
        <begin position="285"/>
        <end position="301"/>
    </location>
</feature>
<feature type="compositionally biased region" description="Low complexity" evidence="5">
    <location>
        <begin position="386"/>
        <end position="398"/>
    </location>
</feature>
<feature type="transmembrane region" description="Helical" evidence="6">
    <location>
        <begin position="109"/>
        <end position="128"/>
    </location>
</feature>
<evidence type="ECO:0000256" key="4">
    <source>
        <dbReference type="ARBA" id="ARBA00023136"/>
    </source>
</evidence>
<comment type="subcellular location">
    <subcellularLocation>
        <location evidence="1">Membrane</location>
        <topology evidence="1">Multi-pass membrane protein</topology>
    </subcellularLocation>
</comment>
<feature type="transmembrane region" description="Helical" evidence="6">
    <location>
        <begin position="23"/>
        <end position="39"/>
    </location>
</feature>
<feature type="transmembrane region" description="Helical" evidence="6">
    <location>
        <begin position="307"/>
        <end position="324"/>
    </location>
</feature>
<organism evidence="8 9">
    <name type="scientific">Haloarcula limicola</name>
    <dbReference type="NCBI Taxonomy" id="1429915"/>
    <lineage>
        <taxon>Archaea</taxon>
        <taxon>Methanobacteriati</taxon>
        <taxon>Methanobacteriota</taxon>
        <taxon>Stenosarchaea group</taxon>
        <taxon>Halobacteria</taxon>
        <taxon>Halobacteriales</taxon>
        <taxon>Haloarculaceae</taxon>
        <taxon>Haloarcula</taxon>
    </lineage>
</organism>
<dbReference type="Pfam" id="PF04932">
    <property type="entry name" value="Wzy_C"/>
    <property type="match status" value="1"/>
</dbReference>
<evidence type="ECO:0000256" key="1">
    <source>
        <dbReference type="ARBA" id="ARBA00004141"/>
    </source>
</evidence>
<evidence type="ECO:0000313" key="8">
    <source>
        <dbReference type="EMBL" id="MBV0925228.1"/>
    </source>
</evidence>
<feature type="compositionally biased region" description="Polar residues" evidence="5">
    <location>
        <begin position="360"/>
        <end position="383"/>
    </location>
</feature>
<feature type="region of interest" description="Disordered" evidence="5">
    <location>
        <begin position="360"/>
        <end position="398"/>
    </location>
</feature>
<feature type="transmembrane region" description="Helical" evidence="6">
    <location>
        <begin position="140"/>
        <end position="156"/>
    </location>
</feature>
<feature type="transmembrane region" description="Helical" evidence="6">
    <location>
        <begin position="162"/>
        <end position="182"/>
    </location>
</feature>
<sequence length="553" mass="59502">MSGIFGFVIENCSDFDSSTPRRSVAILCAILIGGLFIFTPILNHILGISAVLSVPVVGIVYGIAAIKYRNVFTSFVVAIIVTSTFAANVPLVAQPVLDSIPGDIGPNLWLVYLPIVGAFLILFLTDISGFKETWDLESKLFAGFIAWTALGSLISSPPRPDVVIYFSLFLLFGLAAYQVVKYSILNDLIQSRSVVAILGITLVGHLSYGVFQFFFRGAARITQLGEPQITQTLAKFQFGLFGTYQLGTFVTGFAGMGFHLSALTVLLLGIPFAFYLTDEGPKSRIWLLVPVVGAFIVRVTGSDTARGAFLIVLTLTGMSIFYAFRNEWIRWIRNGIASSMKVVTVALVSVTIIFLPSSQSGATTQPSNTEGTTGGNPSTSTDGALSGSSPTPSSHGGSVESFSVPFFDLSNLMIRIEQYDLGLRLFIDNPITGIGGANFVYYFTKLVDPNRQVALHNIYLAVIVETGVIGFLFYYGSIGMILLQGMRTIPTAESSFDSTILIALIAGVIGILAYGMLGHAPLTKVTVFIPFWIVLATISGKSNINRNADHSLS</sequence>
<keyword evidence="9" id="KW-1185">Reference proteome</keyword>
<gene>
    <name evidence="8" type="ORF">KTS45_13565</name>
</gene>
<dbReference type="Proteomes" id="UP000766550">
    <property type="component" value="Unassembled WGS sequence"/>
</dbReference>
<keyword evidence="4 6" id="KW-0472">Membrane</keyword>
<feature type="transmembrane region" description="Helical" evidence="6">
    <location>
        <begin position="458"/>
        <end position="483"/>
    </location>
</feature>
<dbReference type="PANTHER" id="PTHR37422:SF13">
    <property type="entry name" value="LIPOPOLYSACCHARIDE BIOSYNTHESIS PROTEIN PA4999-RELATED"/>
    <property type="match status" value="1"/>
</dbReference>
<proteinExistence type="predicted"/>
<evidence type="ECO:0000259" key="7">
    <source>
        <dbReference type="Pfam" id="PF04932"/>
    </source>
</evidence>
<protein>
    <submittedName>
        <fullName evidence="8">O-antigen ligase family protein</fullName>
    </submittedName>
</protein>
<comment type="caution">
    <text evidence="8">The sequence shown here is derived from an EMBL/GenBank/DDBJ whole genome shotgun (WGS) entry which is preliminary data.</text>
</comment>
<dbReference type="OrthoDB" id="214234at2157"/>
<dbReference type="RefSeq" id="WP_162318063.1">
    <property type="nucleotide sequence ID" value="NZ_JAHQXF010000002.1"/>
</dbReference>
<dbReference type="GO" id="GO:0016020">
    <property type="term" value="C:membrane"/>
    <property type="evidence" value="ECO:0007669"/>
    <property type="project" value="UniProtKB-SubCell"/>
</dbReference>
<feature type="transmembrane region" description="Helical" evidence="6">
    <location>
        <begin position="256"/>
        <end position="276"/>
    </location>
</feature>
<keyword evidence="3 6" id="KW-1133">Transmembrane helix</keyword>
<dbReference type="EMBL" id="JAHQXF010000002">
    <property type="protein sequence ID" value="MBV0925228.1"/>
    <property type="molecule type" value="Genomic_DNA"/>
</dbReference>
<dbReference type="GO" id="GO:0016874">
    <property type="term" value="F:ligase activity"/>
    <property type="evidence" value="ECO:0007669"/>
    <property type="project" value="UniProtKB-KW"/>
</dbReference>
<dbReference type="AlphaFoldDB" id="A0A8J8C7P7"/>
<evidence type="ECO:0000256" key="5">
    <source>
        <dbReference type="SAM" id="MobiDB-lite"/>
    </source>
</evidence>
<accession>A0A8J8C7P7</accession>
<dbReference type="PANTHER" id="PTHR37422">
    <property type="entry name" value="TEICHURONIC ACID BIOSYNTHESIS PROTEIN TUAE"/>
    <property type="match status" value="1"/>
</dbReference>
<feature type="domain" description="O-antigen ligase-related" evidence="7">
    <location>
        <begin position="305"/>
        <end position="474"/>
    </location>
</feature>
<name>A0A8J8C7P7_9EURY</name>
<feature type="transmembrane region" description="Helical" evidence="6">
    <location>
        <begin position="194"/>
        <end position="215"/>
    </location>
</feature>
<evidence type="ECO:0000256" key="6">
    <source>
        <dbReference type="SAM" id="Phobius"/>
    </source>
</evidence>
<keyword evidence="8" id="KW-0436">Ligase</keyword>
<feature type="transmembrane region" description="Helical" evidence="6">
    <location>
        <begin position="495"/>
        <end position="516"/>
    </location>
</feature>
<evidence type="ECO:0000256" key="3">
    <source>
        <dbReference type="ARBA" id="ARBA00022989"/>
    </source>
</evidence>